<organism evidence="2 3">
    <name type="scientific">Lampropedia puyangensis</name>
    <dbReference type="NCBI Taxonomy" id="1330072"/>
    <lineage>
        <taxon>Bacteria</taxon>
        <taxon>Pseudomonadati</taxon>
        <taxon>Pseudomonadota</taxon>
        <taxon>Betaproteobacteria</taxon>
        <taxon>Burkholderiales</taxon>
        <taxon>Comamonadaceae</taxon>
        <taxon>Lampropedia</taxon>
    </lineage>
</organism>
<keyword evidence="1" id="KW-0812">Transmembrane</keyword>
<reference evidence="2 3" key="1">
    <citation type="journal article" date="2015" name="Antonie Van Leeuwenhoek">
        <title>Lampropedia puyangensis sp. nov., isolated from symptomatic bark of Populus ? euramericana canker and emended description of Lampropedia hyalina (Ehrenberg 1832) Lee et al. 2004.</title>
        <authorList>
            <person name="Li Y."/>
            <person name="Wang T."/>
            <person name="Piao C.G."/>
            <person name="Wang L.F."/>
            <person name="Tian G.Z."/>
            <person name="Zhu T.H."/>
            <person name="Guo M.W."/>
        </authorList>
    </citation>
    <scope>NUCLEOTIDE SEQUENCE [LARGE SCALE GENOMIC DNA]</scope>
    <source>
        <strain evidence="2 3">2-bin</strain>
    </source>
</reference>
<dbReference type="Proteomes" id="UP000308917">
    <property type="component" value="Unassembled WGS sequence"/>
</dbReference>
<comment type="caution">
    <text evidence="2">The sequence shown here is derived from an EMBL/GenBank/DDBJ whole genome shotgun (WGS) entry which is preliminary data.</text>
</comment>
<dbReference type="OrthoDB" id="8907926at2"/>
<dbReference type="RefSeq" id="WP_136573404.1">
    <property type="nucleotide sequence ID" value="NZ_STFG01000008.1"/>
</dbReference>
<proteinExistence type="predicted"/>
<feature type="transmembrane region" description="Helical" evidence="1">
    <location>
        <begin position="7"/>
        <end position="23"/>
    </location>
</feature>
<name>A0A4S8F350_9BURK</name>
<gene>
    <name evidence="2" type="ORF">E9531_08850</name>
</gene>
<evidence type="ECO:0000313" key="3">
    <source>
        <dbReference type="Proteomes" id="UP000308917"/>
    </source>
</evidence>
<dbReference type="GO" id="GO:0016301">
    <property type="term" value="F:kinase activity"/>
    <property type="evidence" value="ECO:0007669"/>
    <property type="project" value="UniProtKB-KW"/>
</dbReference>
<keyword evidence="2" id="KW-0418">Kinase</keyword>
<keyword evidence="1" id="KW-1133">Transmembrane helix</keyword>
<protein>
    <submittedName>
        <fullName evidence="2">Glycerate kinase</fullName>
    </submittedName>
</protein>
<keyword evidence="1" id="KW-0472">Membrane</keyword>
<feature type="transmembrane region" description="Helical" evidence="1">
    <location>
        <begin position="29"/>
        <end position="46"/>
    </location>
</feature>
<evidence type="ECO:0000313" key="2">
    <source>
        <dbReference type="EMBL" id="THU01467.1"/>
    </source>
</evidence>
<dbReference type="AlphaFoldDB" id="A0A4S8F350"/>
<dbReference type="EMBL" id="STFG01000008">
    <property type="protein sequence ID" value="THU01467.1"/>
    <property type="molecule type" value="Genomic_DNA"/>
</dbReference>
<evidence type="ECO:0000256" key="1">
    <source>
        <dbReference type="SAM" id="Phobius"/>
    </source>
</evidence>
<keyword evidence="3" id="KW-1185">Reference proteome</keyword>
<sequence length="144" mass="15871">MQSNVKTLVWLVAAVSVLMVGYYNRGWAGFMLVLGAVVFFILLHLTRVMKILKVASGTPKGRISSAIMLNSKLKQGMTLLQVVQLTRAIGEVQGDPNAPQVCHRWTDPGGAWVDAVFVNSKLQNWQFGRTENPVETSPESREAT</sequence>
<keyword evidence="2" id="KW-0808">Transferase</keyword>
<accession>A0A4S8F350</accession>